<sequence length="60" mass="6787">MNYKKSVNGPECHMLDHSTLRTCTDENGKSLSPGDWLSIINTPHRRGFVTNKTTNFSFNS</sequence>
<gene>
    <name evidence="1" type="ORF">NT6N_15320</name>
</gene>
<accession>A0AAT9FKL7</accession>
<protein>
    <submittedName>
        <fullName evidence="1">Uncharacterized protein</fullName>
    </submittedName>
</protein>
<name>A0AAT9FKL7_9BACT</name>
<dbReference type="AlphaFoldDB" id="A0AAT9FKL7"/>
<dbReference type="KEGG" id="osu:NT6N_15320"/>
<organism evidence="1">
    <name type="scientific">Oceaniferula spumae</name>
    <dbReference type="NCBI Taxonomy" id="2979115"/>
    <lineage>
        <taxon>Bacteria</taxon>
        <taxon>Pseudomonadati</taxon>
        <taxon>Verrucomicrobiota</taxon>
        <taxon>Verrucomicrobiia</taxon>
        <taxon>Verrucomicrobiales</taxon>
        <taxon>Verrucomicrobiaceae</taxon>
        <taxon>Oceaniferula</taxon>
    </lineage>
</organism>
<reference evidence="1" key="1">
    <citation type="submission" date="2024-07" db="EMBL/GenBank/DDBJ databases">
        <title>Complete genome sequence of Verrucomicrobiaceae bacterium NT6N.</title>
        <authorList>
            <person name="Huang C."/>
            <person name="Takami H."/>
            <person name="Hamasaki K."/>
        </authorList>
    </citation>
    <scope>NUCLEOTIDE SEQUENCE</scope>
    <source>
        <strain evidence="1">NT6N</strain>
    </source>
</reference>
<evidence type="ECO:0000313" key="1">
    <source>
        <dbReference type="EMBL" id="BDS06492.1"/>
    </source>
</evidence>
<dbReference type="EMBL" id="AP026866">
    <property type="protein sequence ID" value="BDS06492.1"/>
    <property type="molecule type" value="Genomic_DNA"/>
</dbReference>
<proteinExistence type="predicted"/>